<dbReference type="Pfam" id="PF07161">
    <property type="entry name" value="LppX_LprAFG"/>
    <property type="match status" value="1"/>
</dbReference>
<evidence type="ECO:0000313" key="4">
    <source>
        <dbReference type="EMBL" id="BAN04487.1"/>
    </source>
</evidence>
<proteinExistence type="inferred from homology"/>
<name>A0A6C7ECJ4_ILUCY</name>
<sequence length="270" mass="28470">MTRIAATDITDQQPTRRRPAPLLAAVSVVALVVAACGGDSSSSGASDEATGPTIPTDPASIIAASSTAMGDVQSVAFELARDGAPVYIDSFESISLNTATGQFTVPRSARALLEVEVNGSLTTELGAIALDDEIWLSNPVTGDFETLPPGYDIDPSLFFDPENGWKPLMANLTDVSFVGTEQIDGNDRYHITGTAPAEQVAIITARLVRNQDVDIDFWIQPVSGLVTRAEFSTATPGADDTDAIDWTLRLFDYGADFDISPPANLTDGSS</sequence>
<reference evidence="4 5" key="1">
    <citation type="journal article" date="2013" name="Int. J. Syst. Evol. Microbiol.">
        <title>Ilumatobacter nonamiense sp. nov. and Ilumatobacter coccineum sp. nov., isolated from seashore sand.</title>
        <authorList>
            <person name="Matsumoto A."/>
            <person name="Kasai H."/>
            <person name="Matsuo Y."/>
            <person name="Shizuri Y."/>
            <person name="Ichikawa N."/>
            <person name="Fujita N."/>
            <person name="Omura S."/>
            <person name="Takahashi Y."/>
        </authorList>
    </citation>
    <scope>NUCLEOTIDE SEQUENCE [LARGE SCALE GENOMIC DNA]</scope>
    <source>
        <strain evidence="5">NBRC 103263 / KCTC 29153 / YM16-304</strain>
    </source>
</reference>
<dbReference type="AlphaFoldDB" id="A0A6C7ECJ4"/>
<protein>
    <recommendedName>
        <fullName evidence="6">LppX_LprAFG lipoprotein</fullName>
    </recommendedName>
</protein>
<organism evidence="4 5">
    <name type="scientific">Ilumatobacter coccineus (strain NBRC 103263 / KCTC 29153 / YM16-304)</name>
    <dbReference type="NCBI Taxonomy" id="1313172"/>
    <lineage>
        <taxon>Bacteria</taxon>
        <taxon>Bacillati</taxon>
        <taxon>Actinomycetota</taxon>
        <taxon>Acidimicrobiia</taxon>
        <taxon>Acidimicrobiales</taxon>
        <taxon>Ilumatobacteraceae</taxon>
        <taxon>Ilumatobacter</taxon>
    </lineage>
</organism>
<dbReference type="InterPro" id="IPR009830">
    <property type="entry name" value="LppX/LprAFG"/>
</dbReference>
<dbReference type="GO" id="GO:0030313">
    <property type="term" value="C:cell envelope"/>
    <property type="evidence" value="ECO:0007669"/>
    <property type="project" value="UniProtKB-SubCell"/>
</dbReference>
<dbReference type="RefSeq" id="WP_015443734.1">
    <property type="nucleotide sequence ID" value="NC_020520.1"/>
</dbReference>
<evidence type="ECO:0000313" key="5">
    <source>
        <dbReference type="Proteomes" id="UP000011863"/>
    </source>
</evidence>
<dbReference type="EMBL" id="AP012057">
    <property type="protein sequence ID" value="BAN04487.1"/>
    <property type="molecule type" value="Genomic_DNA"/>
</dbReference>
<dbReference type="KEGG" id="aym:YM304_41730"/>
<gene>
    <name evidence="4" type="ORF">YM304_41730</name>
</gene>
<evidence type="ECO:0000256" key="2">
    <source>
        <dbReference type="ARBA" id="ARBA00009194"/>
    </source>
</evidence>
<dbReference type="Proteomes" id="UP000011863">
    <property type="component" value="Chromosome"/>
</dbReference>
<accession>A0A6C7ECJ4</accession>
<keyword evidence="3" id="KW-0472">Membrane</keyword>
<evidence type="ECO:0000256" key="3">
    <source>
        <dbReference type="ARBA" id="ARBA00022475"/>
    </source>
</evidence>
<dbReference type="SUPFAM" id="SSF89392">
    <property type="entry name" value="Prokaryotic lipoproteins and lipoprotein localization factors"/>
    <property type="match status" value="1"/>
</dbReference>
<dbReference type="Gene3D" id="2.50.20.20">
    <property type="match status" value="1"/>
</dbReference>
<comment type="subcellular location">
    <subcellularLocation>
        <location evidence="1">Cell envelope</location>
    </subcellularLocation>
</comment>
<keyword evidence="5" id="KW-1185">Reference proteome</keyword>
<dbReference type="CDD" id="cd16334">
    <property type="entry name" value="LppX-like"/>
    <property type="match status" value="1"/>
</dbReference>
<evidence type="ECO:0008006" key="6">
    <source>
        <dbReference type="Google" id="ProtNLM"/>
    </source>
</evidence>
<dbReference type="InterPro" id="IPR029046">
    <property type="entry name" value="LolA/LolB/LppX"/>
</dbReference>
<comment type="similarity">
    <text evidence="2">Belongs to the LppX/LprAFG lipoprotein family.</text>
</comment>
<evidence type="ECO:0000256" key="1">
    <source>
        <dbReference type="ARBA" id="ARBA00004196"/>
    </source>
</evidence>
<dbReference type="OrthoDB" id="5243391at2"/>
<keyword evidence="3" id="KW-1003">Cell membrane</keyword>